<feature type="transmembrane region" description="Helical" evidence="1">
    <location>
        <begin position="6"/>
        <end position="28"/>
    </location>
</feature>
<evidence type="ECO:0000256" key="1">
    <source>
        <dbReference type="SAM" id="Phobius"/>
    </source>
</evidence>
<reference evidence="2" key="1">
    <citation type="journal article" date="2015" name="Nature">
        <title>Complex archaea that bridge the gap between prokaryotes and eukaryotes.</title>
        <authorList>
            <person name="Spang A."/>
            <person name="Saw J.H."/>
            <person name="Jorgensen S.L."/>
            <person name="Zaremba-Niedzwiedzka K."/>
            <person name="Martijn J."/>
            <person name="Lind A.E."/>
            <person name="van Eijk R."/>
            <person name="Schleper C."/>
            <person name="Guy L."/>
            <person name="Ettema T.J."/>
        </authorList>
    </citation>
    <scope>NUCLEOTIDE SEQUENCE</scope>
</reference>
<organism evidence="2">
    <name type="scientific">marine sediment metagenome</name>
    <dbReference type="NCBI Taxonomy" id="412755"/>
    <lineage>
        <taxon>unclassified sequences</taxon>
        <taxon>metagenomes</taxon>
        <taxon>ecological metagenomes</taxon>
    </lineage>
</organism>
<dbReference type="EMBL" id="LAZR01046876">
    <property type="protein sequence ID" value="KKK95521.1"/>
    <property type="molecule type" value="Genomic_DNA"/>
</dbReference>
<accession>A0A0F9CFT1</accession>
<protein>
    <submittedName>
        <fullName evidence="2">Uncharacterized protein</fullName>
    </submittedName>
</protein>
<keyword evidence="1" id="KW-0472">Membrane</keyword>
<evidence type="ECO:0000313" key="2">
    <source>
        <dbReference type="EMBL" id="KKK95521.1"/>
    </source>
</evidence>
<keyword evidence="1" id="KW-1133">Transmembrane helix</keyword>
<comment type="caution">
    <text evidence="2">The sequence shown here is derived from an EMBL/GenBank/DDBJ whole genome shotgun (WGS) entry which is preliminary data.</text>
</comment>
<name>A0A0F9CFT1_9ZZZZ</name>
<dbReference type="AlphaFoldDB" id="A0A0F9CFT1"/>
<sequence length="65" mass="7423">MKVEKIWYIGFYSFITVFIGIAITIMVISFRTEPLPDWYVTQSEATGLCYEVHAGKVFEVPVSCP</sequence>
<proteinExistence type="predicted"/>
<gene>
    <name evidence="2" type="ORF">LCGC14_2671950</name>
</gene>
<keyword evidence="1" id="KW-0812">Transmembrane</keyword>